<gene>
    <name evidence="1" type="ORF">ASIM_LOCUS7375</name>
</gene>
<dbReference type="AlphaFoldDB" id="A0A0M3JIZ6"/>
<protein>
    <submittedName>
        <fullName evidence="3">ZP domain-containing protein</fullName>
    </submittedName>
</protein>
<accession>A0A0M3JIZ6</accession>
<evidence type="ECO:0000313" key="2">
    <source>
        <dbReference type="Proteomes" id="UP000267096"/>
    </source>
</evidence>
<keyword evidence="2" id="KW-1185">Reference proteome</keyword>
<evidence type="ECO:0000313" key="1">
    <source>
        <dbReference type="EMBL" id="VDK29056.1"/>
    </source>
</evidence>
<dbReference type="EMBL" id="UYRR01017722">
    <property type="protein sequence ID" value="VDK29056.1"/>
    <property type="molecule type" value="Genomic_DNA"/>
</dbReference>
<proteinExistence type="predicted"/>
<name>A0A0M3JIZ6_ANISI</name>
<organism evidence="3">
    <name type="scientific">Anisakis simplex</name>
    <name type="common">Herring worm</name>
    <dbReference type="NCBI Taxonomy" id="6269"/>
    <lineage>
        <taxon>Eukaryota</taxon>
        <taxon>Metazoa</taxon>
        <taxon>Ecdysozoa</taxon>
        <taxon>Nematoda</taxon>
        <taxon>Chromadorea</taxon>
        <taxon>Rhabditida</taxon>
        <taxon>Spirurina</taxon>
        <taxon>Ascaridomorpha</taxon>
        <taxon>Ascaridoidea</taxon>
        <taxon>Anisakidae</taxon>
        <taxon>Anisakis</taxon>
        <taxon>Anisakis simplex complex</taxon>
    </lineage>
</organism>
<dbReference type="Proteomes" id="UP000267096">
    <property type="component" value="Unassembled WGS sequence"/>
</dbReference>
<evidence type="ECO:0000313" key="3">
    <source>
        <dbReference type="WBParaSite" id="ASIM_0000761201-mRNA-1"/>
    </source>
</evidence>
<dbReference type="WBParaSite" id="ASIM_0000761201-mRNA-1">
    <property type="protein sequence ID" value="ASIM_0000761201-mRNA-1"/>
    <property type="gene ID" value="ASIM_0000761201"/>
</dbReference>
<reference evidence="3" key="1">
    <citation type="submission" date="2017-02" db="UniProtKB">
        <authorList>
            <consortium name="WormBaseParasite"/>
        </authorList>
    </citation>
    <scope>IDENTIFICATION</scope>
</reference>
<sequence>MFAEPHRSVVTVMFNCERKSLNVMPKGFVIHRRIHVDERGLNHDALIGVELYGLSTHCPPVVDKQSDLQ</sequence>
<reference evidence="1 2" key="2">
    <citation type="submission" date="2018-11" db="EMBL/GenBank/DDBJ databases">
        <authorList>
            <consortium name="Pathogen Informatics"/>
        </authorList>
    </citation>
    <scope>NUCLEOTIDE SEQUENCE [LARGE SCALE GENOMIC DNA]</scope>
</reference>